<evidence type="ECO:0000256" key="2">
    <source>
        <dbReference type="ARBA" id="ARBA00022679"/>
    </source>
</evidence>
<comment type="caution">
    <text evidence="5">The sequence shown here is derived from an EMBL/GenBank/DDBJ whole genome shotgun (WGS) entry which is preliminary data.</text>
</comment>
<dbReference type="SUPFAM" id="SSF53335">
    <property type="entry name" value="S-adenosyl-L-methionine-dependent methyltransferases"/>
    <property type="match status" value="1"/>
</dbReference>
<dbReference type="PANTHER" id="PTHR21008:SF0">
    <property type="entry name" value="S-ADENOSYLMETHIONINE SENSOR UPSTREAM OF MTORC1"/>
    <property type="match status" value="1"/>
</dbReference>
<keyword evidence="1" id="KW-0489">Methyltransferase</keyword>
<accession>A0AAV2SUX2</accession>
<dbReference type="Gene3D" id="3.40.50.150">
    <property type="entry name" value="Vaccinia Virus protein VP39"/>
    <property type="match status" value="1"/>
</dbReference>
<dbReference type="Pfam" id="PF11968">
    <property type="entry name" value="Bmt2"/>
    <property type="match status" value="1"/>
</dbReference>
<keyword evidence="3" id="KW-0949">S-adenosyl-L-methionine</keyword>
<dbReference type="GO" id="GO:0008168">
    <property type="term" value="F:methyltransferase activity"/>
    <property type="evidence" value="ECO:0007669"/>
    <property type="project" value="UniProtKB-KW"/>
</dbReference>
<evidence type="ECO:0008006" key="7">
    <source>
        <dbReference type="Google" id="ProtNLM"/>
    </source>
</evidence>
<dbReference type="AlphaFoldDB" id="A0AAV2SUX2"/>
<proteinExistence type="predicted"/>
<evidence type="ECO:0000256" key="3">
    <source>
        <dbReference type="ARBA" id="ARBA00022691"/>
    </source>
</evidence>
<keyword evidence="2" id="KW-0808">Transferase</keyword>
<feature type="region of interest" description="Disordered" evidence="4">
    <location>
        <begin position="328"/>
        <end position="366"/>
    </location>
</feature>
<dbReference type="InterPro" id="IPR029063">
    <property type="entry name" value="SAM-dependent_MTases_sf"/>
</dbReference>
<feature type="compositionally biased region" description="Basic and acidic residues" evidence="4">
    <location>
        <begin position="328"/>
        <end position="351"/>
    </location>
</feature>
<evidence type="ECO:0000313" key="5">
    <source>
        <dbReference type="EMBL" id="CAL4240748.1"/>
    </source>
</evidence>
<reference evidence="5 6" key="1">
    <citation type="submission" date="2024-05" db="EMBL/GenBank/DDBJ databases">
        <authorList>
            <person name="Wallberg A."/>
        </authorList>
    </citation>
    <scope>NUCLEOTIDE SEQUENCE [LARGE SCALE GENOMIC DNA]</scope>
</reference>
<dbReference type="EMBL" id="CAXKWB010128205">
    <property type="protein sequence ID" value="CAL4240748.1"/>
    <property type="molecule type" value="Genomic_DNA"/>
</dbReference>
<gene>
    <name evidence="5" type="ORF">MNOR_LOCUS40631</name>
</gene>
<feature type="non-terminal residue" evidence="5">
    <location>
        <position position="442"/>
    </location>
</feature>
<evidence type="ECO:0000313" key="6">
    <source>
        <dbReference type="Proteomes" id="UP001497623"/>
    </source>
</evidence>
<dbReference type="PANTHER" id="PTHR21008">
    <property type="entry name" value="S-ADENOSYLMETHIONINE SENSOR UPSTREAM OF MTORC1-RELATED"/>
    <property type="match status" value="1"/>
</dbReference>
<sequence length="442" mass="51573">MGRTSNRGRHRKRIRRPRDVKANKCTPVNCKNNDDYHVQALHGVLAVHSTCRIDWVIYTIRQYYQYRGYVETLNKERRKVEYLSSSAVNLEYKCQEVQTHDANHLKVLDVGSFNNPFAKFIDLDITAIDIRPAHKSVKQCDFLDLEVHTDHFPEVVTDWNSSSSITSAPGQYFDVIIFSLLLHDISSPRQRLFACKKAYSLLKTGGILCIITPDENTNESKHICKLWKISLGFLGFSRIKYERIRLEFAYFAMTFRKGICPAVWAKDAERDLFNTKKRKDTILIKKFGNFDYDNIRNEIYLTKDFEENEEHCKEPVKDAKKNEELVEHNVNKEFHGENSRSSINEEFHEESSISSITEESRGESSRISIHNEFQGESSSSSIDETHEIKEASEDYLRIFLSSLERDIISMDNKHSISTNDKDTFIIKKKRNRSRRNKVEPYS</sequence>
<evidence type="ECO:0000256" key="4">
    <source>
        <dbReference type="SAM" id="MobiDB-lite"/>
    </source>
</evidence>
<evidence type="ECO:0000256" key="1">
    <source>
        <dbReference type="ARBA" id="ARBA00022603"/>
    </source>
</evidence>
<dbReference type="GO" id="GO:0032259">
    <property type="term" value="P:methylation"/>
    <property type="evidence" value="ECO:0007669"/>
    <property type="project" value="UniProtKB-KW"/>
</dbReference>
<dbReference type="InterPro" id="IPR021867">
    <property type="entry name" value="Bmt2/SAMTOR"/>
</dbReference>
<dbReference type="Proteomes" id="UP001497623">
    <property type="component" value="Unassembled WGS sequence"/>
</dbReference>
<keyword evidence="6" id="KW-1185">Reference proteome</keyword>
<protein>
    <recommendedName>
        <fullName evidence="7">S-adenosylmethionine sensor upstream of mTORC1</fullName>
    </recommendedName>
</protein>
<organism evidence="5 6">
    <name type="scientific">Meganyctiphanes norvegica</name>
    <name type="common">Northern krill</name>
    <name type="synonym">Thysanopoda norvegica</name>
    <dbReference type="NCBI Taxonomy" id="48144"/>
    <lineage>
        <taxon>Eukaryota</taxon>
        <taxon>Metazoa</taxon>
        <taxon>Ecdysozoa</taxon>
        <taxon>Arthropoda</taxon>
        <taxon>Crustacea</taxon>
        <taxon>Multicrustacea</taxon>
        <taxon>Malacostraca</taxon>
        <taxon>Eumalacostraca</taxon>
        <taxon>Eucarida</taxon>
        <taxon>Euphausiacea</taxon>
        <taxon>Euphausiidae</taxon>
        <taxon>Meganyctiphanes</taxon>
    </lineage>
</organism>
<name>A0AAV2SUX2_MEGNR</name>
<dbReference type="GO" id="GO:1904262">
    <property type="term" value="P:negative regulation of TORC1 signaling"/>
    <property type="evidence" value="ECO:0007669"/>
    <property type="project" value="TreeGrafter"/>
</dbReference>
<dbReference type="CDD" id="cd02440">
    <property type="entry name" value="AdoMet_MTases"/>
    <property type="match status" value="1"/>
</dbReference>